<dbReference type="PANTHER" id="PTHR43701">
    <property type="entry name" value="MEMBRANE TRANSPORTER PROTEIN MJ0441-RELATED"/>
    <property type="match status" value="1"/>
</dbReference>
<evidence type="ECO:0000256" key="5">
    <source>
        <dbReference type="ARBA" id="ARBA00023136"/>
    </source>
</evidence>
<dbReference type="AlphaFoldDB" id="A0A438LZ32"/>
<dbReference type="InterPro" id="IPR051598">
    <property type="entry name" value="TSUP/Inactive_protease-like"/>
</dbReference>
<feature type="transmembrane region" description="Helical" evidence="6">
    <location>
        <begin position="153"/>
        <end position="186"/>
    </location>
</feature>
<feature type="transmembrane region" description="Helical" evidence="6">
    <location>
        <begin position="45"/>
        <end position="73"/>
    </location>
</feature>
<keyword evidence="6" id="KW-1003">Cell membrane</keyword>
<gene>
    <name evidence="7" type="ORF">EDD27_1133</name>
</gene>
<evidence type="ECO:0000256" key="4">
    <source>
        <dbReference type="ARBA" id="ARBA00022989"/>
    </source>
</evidence>
<reference evidence="7 8" key="1">
    <citation type="submission" date="2019-01" db="EMBL/GenBank/DDBJ databases">
        <title>Sequencing the genomes of 1000 actinobacteria strains.</title>
        <authorList>
            <person name="Klenk H.-P."/>
        </authorList>
    </citation>
    <scope>NUCLEOTIDE SEQUENCE [LARGE SCALE GENOMIC DNA]</scope>
    <source>
        <strain evidence="7 8">DSM 43925</strain>
    </source>
</reference>
<keyword evidence="8" id="KW-1185">Reference proteome</keyword>
<accession>A0A438LZ32</accession>
<feature type="transmembrane region" description="Helical" evidence="6">
    <location>
        <begin position="192"/>
        <end position="212"/>
    </location>
</feature>
<evidence type="ECO:0000256" key="3">
    <source>
        <dbReference type="ARBA" id="ARBA00022692"/>
    </source>
</evidence>
<comment type="similarity">
    <text evidence="2 6">Belongs to the 4-toluene sulfonate uptake permease (TSUP) (TC 2.A.102) family.</text>
</comment>
<dbReference type="GO" id="GO:0005886">
    <property type="term" value="C:plasma membrane"/>
    <property type="evidence" value="ECO:0007669"/>
    <property type="project" value="UniProtKB-SubCell"/>
</dbReference>
<keyword evidence="4 6" id="KW-1133">Transmembrane helix</keyword>
<evidence type="ECO:0000313" key="8">
    <source>
        <dbReference type="Proteomes" id="UP000284824"/>
    </source>
</evidence>
<evidence type="ECO:0000256" key="6">
    <source>
        <dbReference type="RuleBase" id="RU363041"/>
    </source>
</evidence>
<protein>
    <recommendedName>
        <fullName evidence="6">Probable membrane transporter protein</fullName>
    </recommendedName>
</protein>
<sequence length="281" mass="28058">MTSEKTAPAPARAAHSPVLVFAAGTAVGVLGGMIGLGGAEFRLPLLIALFGFAALPAVIVNKAMSLIVVLAAIPARLAAVPLADLGAHWTVAANLLAGSLLGAWTGASWAVRMRGATLHKVLAALMVPMAGALVLAHTATVGTLMLPGPAQAVAGVVAGFGIGVVAAVMGVAGGELLIPAIVLLYAVDIKTAGSLSLLVSLPTMLVAFARYSRDDSFAVLRANLRFTGIMVAGSIAGALLGGLLLGVVPDLVLIPLLAAILLISAVKLARHSTTGDPVTDR</sequence>
<keyword evidence="5 6" id="KW-0472">Membrane</keyword>
<evidence type="ECO:0000256" key="2">
    <source>
        <dbReference type="ARBA" id="ARBA00009142"/>
    </source>
</evidence>
<feature type="transmembrane region" description="Helical" evidence="6">
    <location>
        <begin position="85"/>
        <end position="109"/>
    </location>
</feature>
<dbReference type="Pfam" id="PF01925">
    <property type="entry name" value="TauE"/>
    <property type="match status" value="1"/>
</dbReference>
<feature type="transmembrane region" description="Helical" evidence="6">
    <location>
        <begin position="224"/>
        <end position="245"/>
    </location>
</feature>
<dbReference type="InterPro" id="IPR002781">
    <property type="entry name" value="TM_pro_TauE-like"/>
</dbReference>
<name>A0A438LZ32_9ACTN</name>
<proteinExistence type="inferred from homology"/>
<feature type="transmembrane region" description="Helical" evidence="6">
    <location>
        <begin position="251"/>
        <end position="269"/>
    </location>
</feature>
<feature type="transmembrane region" description="Helical" evidence="6">
    <location>
        <begin position="18"/>
        <end position="39"/>
    </location>
</feature>
<feature type="transmembrane region" description="Helical" evidence="6">
    <location>
        <begin position="121"/>
        <end position="146"/>
    </location>
</feature>
<organism evidence="7 8">
    <name type="scientific">Nonomuraea polychroma</name>
    <dbReference type="NCBI Taxonomy" id="46176"/>
    <lineage>
        <taxon>Bacteria</taxon>
        <taxon>Bacillati</taxon>
        <taxon>Actinomycetota</taxon>
        <taxon>Actinomycetes</taxon>
        <taxon>Streptosporangiales</taxon>
        <taxon>Streptosporangiaceae</taxon>
        <taxon>Nonomuraea</taxon>
    </lineage>
</organism>
<dbReference type="EMBL" id="SAUN01000001">
    <property type="protein sequence ID" value="RVX38805.1"/>
    <property type="molecule type" value="Genomic_DNA"/>
</dbReference>
<keyword evidence="3 6" id="KW-0812">Transmembrane</keyword>
<comment type="caution">
    <text evidence="7">The sequence shown here is derived from an EMBL/GenBank/DDBJ whole genome shotgun (WGS) entry which is preliminary data.</text>
</comment>
<evidence type="ECO:0000313" key="7">
    <source>
        <dbReference type="EMBL" id="RVX38805.1"/>
    </source>
</evidence>
<dbReference type="RefSeq" id="WP_241563882.1">
    <property type="nucleotide sequence ID" value="NZ_SAUN01000001.1"/>
</dbReference>
<dbReference type="PANTHER" id="PTHR43701:SF2">
    <property type="entry name" value="MEMBRANE TRANSPORTER PROTEIN YJNA-RELATED"/>
    <property type="match status" value="1"/>
</dbReference>
<comment type="subcellular location">
    <subcellularLocation>
        <location evidence="6">Cell membrane</location>
        <topology evidence="6">Multi-pass membrane protein</topology>
    </subcellularLocation>
    <subcellularLocation>
        <location evidence="1">Membrane</location>
        <topology evidence="1">Multi-pass membrane protein</topology>
    </subcellularLocation>
</comment>
<dbReference type="Proteomes" id="UP000284824">
    <property type="component" value="Unassembled WGS sequence"/>
</dbReference>
<evidence type="ECO:0000256" key="1">
    <source>
        <dbReference type="ARBA" id="ARBA00004141"/>
    </source>
</evidence>